<dbReference type="Pfam" id="PF00443">
    <property type="entry name" value="UCH"/>
    <property type="match status" value="1"/>
</dbReference>
<evidence type="ECO:0000256" key="4">
    <source>
        <dbReference type="ARBA" id="ARBA00022786"/>
    </source>
</evidence>
<dbReference type="InterPro" id="IPR001394">
    <property type="entry name" value="Peptidase_C19_UCH"/>
</dbReference>
<dbReference type="GO" id="GO:0070628">
    <property type="term" value="F:proteasome binding"/>
    <property type="evidence" value="ECO:0007669"/>
    <property type="project" value="TreeGrafter"/>
</dbReference>
<keyword evidence="4" id="KW-0833">Ubl conjugation pathway</keyword>
<keyword evidence="11" id="KW-1185">Reference proteome</keyword>
<evidence type="ECO:0000256" key="6">
    <source>
        <dbReference type="ARBA" id="ARBA00022807"/>
    </source>
</evidence>
<evidence type="ECO:0000256" key="7">
    <source>
        <dbReference type="SAM" id="Coils"/>
    </source>
</evidence>
<dbReference type="GO" id="GO:0061136">
    <property type="term" value="P:regulation of proteasomal protein catabolic process"/>
    <property type="evidence" value="ECO:0007669"/>
    <property type="project" value="TreeGrafter"/>
</dbReference>
<dbReference type="PANTHER" id="PTHR43982:SF6">
    <property type="entry name" value="UBIQUITIN CARBOXYL-TERMINAL HYDROLASE 2-RELATED"/>
    <property type="match status" value="1"/>
</dbReference>
<feature type="domain" description="USP" evidence="9">
    <location>
        <begin position="1"/>
        <end position="167"/>
    </location>
</feature>
<feature type="region of interest" description="Disordered" evidence="8">
    <location>
        <begin position="236"/>
        <end position="270"/>
    </location>
</feature>
<dbReference type="InterPro" id="IPR028889">
    <property type="entry name" value="USP"/>
</dbReference>
<dbReference type="Gene3D" id="3.90.70.10">
    <property type="entry name" value="Cysteine proteinases"/>
    <property type="match status" value="1"/>
</dbReference>
<keyword evidence="5 10" id="KW-0378">Hydrolase</keyword>
<dbReference type="OrthoDB" id="2420415at2759"/>
<proteinExistence type="predicted"/>
<protein>
    <recommendedName>
        <fullName evidence="2">ubiquitinyl hydrolase 1</fullName>
        <ecNumber evidence="2">3.4.19.12</ecNumber>
    </recommendedName>
</protein>
<keyword evidence="7" id="KW-0175">Coiled coil</keyword>
<evidence type="ECO:0000259" key="9">
    <source>
        <dbReference type="PROSITE" id="PS50235"/>
    </source>
</evidence>
<name>A0A7R8HDY9_LEPSM</name>
<organism evidence="10 11">
    <name type="scientific">Lepeophtheirus salmonis</name>
    <name type="common">Salmon louse</name>
    <name type="synonym">Caligus salmonis</name>
    <dbReference type="NCBI Taxonomy" id="72036"/>
    <lineage>
        <taxon>Eukaryota</taxon>
        <taxon>Metazoa</taxon>
        <taxon>Ecdysozoa</taxon>
        <taxon>Arthropoda</taxon>
        <taxon>Crustacea</taxon>
        <taxon>Multicrustacea</taxon>
        <taxon>Hexanauplia</taxon>
        <taxon>Copepoda</taxon>
        <taxon>Siphonostomatoida</taxon>
        <taxon>Caligidae</taxon>
        <taxon>Lepeophtheirus</taxon>
    </lineage>
</organism>
<reference evidence="10" key="1">
    <citation type="submission" date="2021-02" db="EMBL/GenBank/DDBJ databases">
        <authorList>
            <person name="Bekaert M."/>
        </authorList>
    </citation>
    <scope>NUCLEOTIDE SEQUENCE</scope>
    <source>
        <strain evidence="10">IoA-00</strain>
    </source>
</reference>
<evidence type="ECO:0000256" key="8">
    <source>
        <dbReference type="SAM" id="MobiDB-lite"/>
    </source>
</evidence>
<dbReference type="EMBL" id="HG994588">
    <property type="protein sequence ID" value="CAF3035692.1"/>
    <property type="molecule type" value="Genomic_DNA"/>
</dbReference>
<feature type="compositionally biased region" description="Basic and acidic residues" evidence="8">
    <location>
        <begin position="260"/>
        <end position="270"/>
    </location>
</feature>
<dbReference type="Proteomes" id="UP000675881">
    <property type="component" value="Chromosome 9"/>
</dbReference>
<keyword evidence="3" id="KW-0645">Protease</keyword>
<dbReference type="SUPFAM" id="SSF54001">
    <property type="entry name" value="Cysteine proteinases"/>
    <property type="match status" value="1"/>
</dbReference>
<evidence type="ECO:0000256" key="5">
    <source>
        <dbReference type="ARBA" id="ARBA00022801"/>
    </source>
</evidence>
<dbReference type="PROSITE" id="PS50235">
    <property type="entry name" value="USP_3"/>
    <property type="match status" value="1"/>
</dbReference>
<sequence>MDPRVDQPNDSPKSMMTPASSLVNINEVETSMEVETQFLSKNDEDNNIKDCDKNESGDFCPTPKFVSETELKIIQNCFLRWKSEVEVDVSTLESSRTELDSQIKKFMVHEGYVDSGHYWAYVYDHKRKTWLKFNDNSVNETTWDELFKESVGGHSNTSAYSLVYVDTSRPELFDPHIPLEHQKMEDAVEEQLGEETTGPSLFNCLPNDLRDFVHNDNLELQKEILEWDERQEALSKKESEMKARSNHPSSNTTSVDEIEGGEKSTPELLRGNDDVQVIKEKLNYAHSHASLVAHLSSKLIKTTQHNIKSNDISHIFNDILELTGSHYNKLCNSRTCDEIRLESFPIYLLLNDVNERVIQISLIEQYAFLSLENESKFAQDVRKKAERELLNIQHELSTELSVYWFIRGMEDLSAHKFDESLECFSIASYITVNLRKNPCMGPKKTLDLDRLLRYLRTSISEVNHSLIKEFKLGERLDSVISNLQRVCSRYELFAIASG</sequence>
<evidence type="ECO:0000256" key="2">
    <source>
        <dbReference type="ARBA" id="ARBA00012759"/>
    </source>
</evidence>
<gene>
    <name evidence="10" type="ORF">LSAA_14826</name>
</gene>
<dbReference type="AlphaFoldDB" id="A0A7R8HDY9"/>
<dbReference type="EC" id="3.4.19.12" evidence="2"/>
<evidence type="ECO:0000313" key="11">
    <source>
        <dbReference type="Proteomes" id="UP000675881"/>
    </source>
</evidence>
<evidence type="ECO:0000313" key="10">
    <source>
        <dbReference type="EMBL" id="CAF3035692.1"/>
    </source>
</evidence>
<dbReference type="InterPro" id="IPR038765">
    <property type="entry name" value="Papain-like_cys_pep_sf"/>
</dbReference>
<dbReference type="GO" id="GO:0016579">
    <property type="term" value="P:protein deubiquitination"/>
    <property type="evidence" value="ECO:0007669"/>
    <property type="project" value="InterPro"/>
</dbReference>
<dbReference type="InterPro" id="IPR044635">
    <property type="entry name" value="UBP14-like"/>
</dbReference>
<feature type="compositionally biased region" description="Polar residues" evidence="8">
    <location>
        <begin position="246"/>
        <end position="255"/>
    </location>
</feature>
<dbReference type="GO" id="GO:0004843">
    <property type="term" value="F:cysteine-type deubiquitinase activity"/>
    <property type="evidence" value="ECO:0007669"/>
    <property type="project" value="UniProtKB-EC"/>
</dbReference>
<comment type="catalytic activity">
    <reaction evidence="1">
        <text>Thiol-dependent hydrolysis of ester, thioester, amide, peptide and isopeptide bonds formed by the C-terminal Gly of ubiquitin (a 76-residue protein attached to proteins as an intracellular targeting signal).</text>
        <dbReference type="EC" id="3.4.19.12"/>
    </reaction>
</comment>
<evidence type="ECO:0000256" key="3">
    <source>
        <dbReference type="ARBA" id="ARBA00022670"/>
    </source>
</evidence>
<dbReference type="PANTHER" id="PTHR43982">
    <property type="entry name" value="UBIQUITIN CARBOXYL-TERMINAL HYDROLASE"/>
    <property type="match status" value="1"/>
</dbReference>
<dbReference type="GO" id="GO:0043161">
    <property type="term" value="P:proteasome-mediated ubiquitin-dependent protein catabolic process"/>
    <property type="evidence" value="ECO:0007669"/>
    <property type="project" value="InterPro"/>
</dbReference>
<evidence type="ECO:0000256" key="1">
    <source>
        <dbReference type="ARBA" id="ARBA00000707"/>
    </source>
</evidence>
<feature type="coiled-coil region" evidence="7">
    <location>
        <begin position="368"/>
        <end position="395"/>
    </location>
</feature>
<accession>A0A7R8HDY9</accession>
<keyword evidence="6" id="KW-0788">Thiol protease</keyword>